<evidence type="ECO:0008006" key="4">
    <source>
        <dbReference type="Google" id="ProtNLM"/>
    </source>
</evidence>
<keyword evidence="1" id="KW-0472">Membrane</keyword>
<dbReference type="EMBL" id="JAXOFX010000001">
    <property type="protein sequence ID" value="MDZ5470485.1"/>
    <property type="molecule type" value="Genomic_DNA"/>
</dbReference>
<gene>
    <name evidence="2" type="ORF">SM124_01865</name>
</gene>
<evidence type="ECO:0000313" key="2">
    <source>
        <dbReference type="EMBL" id="MDZ5470485.1"/>
    </source>
</evidence>
<keyword evidence="1" id="KW-1133">Transmembrane helix</keyword>
<comment type="caution">
    <text evidence="2">The sequence shown here is derived from an EMBL/GenBank/DDBJ whole genome shotgun (WGS) entry which is preliminary data.</text>
</comment>
<name>A0ABU5ITK0_9BACI</name>
<reference evidence="2 3" key="1">
    <citation type="submission" date="2023-11" db="EMBL/GenBank/DDBJ databases">
        <title>Bacillus jintuensis, isolated from a mudflat on the Beibu Gulf coast.</title>
        <authorList>
            <person name="Li M."/>
        </authorList>
    </citation>
    <scope>NUCLEOTIDE SEQUENCE [LARGE SCALE GENOMIC DNA]</scope>
    <source>
        <strain evidence="2 3">31A1R</strain>
    </source>
</reference>
<evidence type="ECO:0000256" key="1">
    <source>
        <dbReference type="SAM" id="Phobius"/>
    </source>
</evidence>
<keyword evidence="1" id="KW-0812">Transmembrane</keyword>
<organism evidence="2 3">
    <name type="scientific">Robertmurraya mangrovi</name>
    <dbReference type="NCBI Taxonomy" id="3098077"/>
    <lineage>
        <taxon>Bacteria</taxon>
        <taxon>Bacillati</taxon>
        <taxon>Bacillota</taxon>
        <taxon>Bacilli</taxon>
        <taxon>Bacillales</taxon>
        <taxon>Bacillaceae</taxon>
        <taxon>Robertmurraya</taxon>
    </lineage>
</organism>
<feature type="transmembrane region" description="Helical" evidence="1">
    <location>
        <begin position="37"/>
        <end position="58"/>
    </location>
</feature>
<keyword evidence="3" id="KW-1185">Reference proteome</keyword>
<dbReference type="Proteomes" id="UP001290455">
    <property type="component" value="Unassembled WGS sequence"/>
</dbReference>
<evidence type="ECO:0000313" key="3">
    <source>
        <dbReference type="Proteomes" id="UP001290455"/>
    </source>
</evidence>
<accession>A0ABU5ITK0</accession>
<proteinExistence type="predicted"/>
<protein>
    <recommendedName>
        <fullName evidence="4">Spore coat protein</fullName>
    </recommendedName>
</protein>
<sequence>MNTAYQYVPQQMYRHDDSRFWGFGFRPWGFRPWGFGFGYPFGFGLGFGAPFFPFFPFFI</sequence>
<dbReference type="RefSeq" id="WP_322444784.1">
    <property type="nucleotide sequence ID" value="NZ_JAXOFX010000001.1"/>
</dbReference>